<dbReference type="SUPFAM" id="SSF51055">
    <property type="entry name" value="Carbohydrate binding domain"/>
    <property type="match status" value="1"/>
</dbReference>
<dbReference type="Pfam" id="PF17763">
    <property type="entry name" value="Asparaginase_C"/>
    <property type="match status" value="1"/>
</dbReference>
<organism evidence="8 9">
    <name type="scientific">Geomicrobium sediminis</name>
    <dbReference type="NCBI Taxonomy" id="1347788"/>
    <lineage>
        <taxon>Bacteria</taxon>
        <taxon>Bacillati</taxon>
        <taxon>Bacillota</taxon>
        <taxon>Bacilli</taxon>
        <taxon>Bacillales</taxon>
        <taxon>Geomicrobium</taxon>
    </lineage>
</organism>
<comment type="caution">
    <text evidence="8">The sequence shown here is derived from an EMBL/GenBank/DDBJ whole genome shotgun (WGS) entry which is preliminary data.</text>
</comment>
<evidence type="ECO:0000256" key="5">
    <source>
        <dbReference type="PROSITE-ProRule" id="PRU10099"/>
    </source>
</evidence>
<dbReference type="PANTHER" id="PTHR11707:SF28">
    <property type="entry name" value="60 KDA LYSOPHOSPHOLIPASE"/>
    <property type="match status" value="1"/>
</dbReference>
<protein>
    <recommendedName>
        <fullName evidence="2">asparaginase</fullName>
        <ecNumber evidence="2">3.5.1.1</ecNumber>
    </recommendedName>
</protein>
<dbReference type="InterPro" id="IPR037152">
    <property type="entry name" value="L-asparaginase_N_sf"/>
</dbReference>
<dbReference type="PRINTS" id="PR00139">
    <property type="entry name" value="ASNGLNASE"/>
</dbReference>
<keyword evidence="9" id="KW-1185">Reference proteome</keyword>
<dbReference type="Proteomes" id="UP000741863">
    <property type="component" value="Unassembled WGS sequence"/>
</dbReference>
<dbReference type="Gene3D" id="3.40.50.40">
    <property type="match status" value="1"/>
</dbReference>
<evidence type="ECO:0000313" key="9">
    <source>
        <dbReference type="Proteomes" id="UP000741863"/>
    </source>
</evidence>
<dbReference type="PROSITE" id="PS00144">
    <property type="entry name" value="ASN_GLN_ASE_1"/>
    <property type="match status" value="1"/>
</dbReference>
<feature type="active site" evidence="5">
    <location>
        <position position="49"/>
    </location>
</feature>
<feature type="signal peptide" evidence="6">
    <location>
        <begin position="1"/>
        <end position="33"/>
    </location>
</feature>
<dbReference type="Gene3D" id="3.40.50.1170">
    <property type="entry name" value="L-asparaginase, N-terminal domain"/>
    <property type="match status" value="1"/>
</dbReference>
<comment type="similarity">
    <text evidence="1">Belongs to the asparaginase 1 family.</text>
</comment>
<dbReference type="CDD" id="cd12215">
    <property type="entry name" value="ChiC_BD"/>
    <property type="match status" value="1"/>
</dbReference>
<feature type="chain" id="PRO_5046659392" description="asparaginase" evidence="6">
    <location>
        <begin position="34"/>
        <end position="442"/>
    </location>
</feature>
<evidence type="ECO:0000313" key="8">
    <source>
        <dbReference type="EMBL" id="MBM7632288.1"/>
    </source>
</evidence>
<dbReference type="InterPro" id="IPR003610">
    <property type="entry name" value="CBM5/12"/>
</dbReference>
<dbReference type="EC" id="3.5.1.1" evidence="2"/>
<evidence type="ECO:0000256" key="2">
    <source>
        <dbReference type="ARBA" id="ARBA00012920"/>
    </source>
</evidence>
<evidence type="ECO:0000256" key="4">
    <source>
        <dbReference type="ARBA" id="ARBA00023326"/>
    </source>
</evidence>
<name>A0ABS2PA50_9BACL</name>
<accession>A0ABS2PA50</accession>
<dbReference type="InterPro" id="IPR040919">
    <property type="entry name" value="Asparaginase_C"/>
</dbReference>
<dbReference type="SUPFAM" id="SSF53774">
    <property type="entry name" value="Glutaminase/Asparaginase"/>
    <property type="match status" value="1"/>
</dbReference>
<dbReference type="InterPro" id="IPR036573">
    <property type="entry name" value="CBM_sf_5/12"/>
</dbReference>
<keyword evidence="4" id="KW-0119">Carbohydrate metabolism</keyword>
<dbReference type="InterPro" id="IPR006034">
    <property type="entry name" value="Asparaginase/glutaminase-like"/>
</dbReference>
<keyword evidence="4" id="KW-0624">Polysaccharide degradation</keyword>
<gene>
    <name evidence="8" type="ORF">JOD17_001381</name>
</gene>
<feature type="domain" description="Chitin-binding type-3" evidence="7">
    <location>
        <begin position="390"/>
        <end position="435"/>
    </location>
</feature>
<evidence type="ECO:0000256" key="6">
    <source>
        <dbReference type="SAM" id="SignalP"/>
    </source>
</evidence>
<dbReference type="PANTHER" id="PTHR11707">
    <property type="entry name" value="L-ASPARAGINASE"/>
    <property type="match status" value="1"/>
</dbReference>
<dbReference type="EMBL" id="JAFBEC010000003">
    <property type="protein sequence ID" value="MBM7632288.1"/>
    <property type="molecule type" value="Genomic_DNA"/>
</dbReference>
<dbReference type="SFLD" id="SFLDS00057">
    <property type="entry name" value="Glutaminase/Asparaginase"/>
    <property type="match status" value="1"/>
</dbReference>
<dbReference type="SMART" id="SM00495">
    <property type="entry name" value="ChtBD3"/>
    <property type="match status" value="1"/>
</dbReference>
<evidence type="ECO:0000256" key="1">
    <source>
        <dbReference type="ARBA" id="ARBA00010518"/>
    </source>
</evidence>
<dbReference type="PROSITE" id="PS51732">
    <property type="entry name" value="ASN_GLN_ASE_3"/>
    <property type="match status" value="1"/>
</dbReference>
<reference evidence="8 9" key="1">
    <citation type="submission" date="2021-01" db="EMBL/GenBank/DDBJ databases">
        <title>Genomic Encyclopedia of Type Strains, Phase IV (KMG-IV): sequencing the most valuable type-strain genomes for metagenomic binning, comparative biology and taxonomic classification.</title>
        <authorList>
            <person name="Goeker M."/>
        </authorList>
    </citation>
    <scope>NUCLEOTIDE SEQUENCE [LARGE SCALE GENOMIC DNA]</scope>
    <source>
        <strain evidence="8 9">DSM 25540</strain>
    </source>
</reference>
<evidence type="ECO:0000259" key="7">
    <source>
        <dbReference type="SMART" id="SM00495"/>
    </source>
</evidence>
<dbReference type="InterPro" id="IPR036152">
    <property type="entry name" value="Asp/glu_Ase-like_sf"/>
</dbReference>
<dbReference type="CDD" id="cd08964">
    <property type="entry name" value="L-asparaginase_II"/>
    <property type="match status" value="1"/>
</dbReference>
<sequence>MILKQRRSFYFAISALVFAILSIVGISASIAQADSNEKPKVTIVATGGTIAGEASSRASFTSYRAGSIPMDEMLEYIQPEISEHVDVDVIQFGNSGSGGYTLEEFHELTLVVEDALEEADGVVVTSGTDTMEEFAYWLDLTVQSQKPVVMTGAMRPWSSEGEMVFGADGPANLYNSILLAGSQSTFCFGTVLMLNDEIHAAKDVTKADTYRMDTFESPNNGPLGFIDGTNISTDRAPARVQSCGDLDEWMTPFDMTEVEADDLARTEIVYTYQNAGGEAITAFAEAGVDGIVTAGTGAGGISSAQREAQNDAIENHDVVFATSSRTGAGNVYGGRDQIIAANDLIPQKARILLTLGLTYAPDNTEQVAEWFHTIGNPQFNASNVDNDDEYPTWQNNAIYVAGDRVWYDDVLYEAKWWTVNEIPSESGEWDVWKVVESEVTAS</sequence>
<dbReference type="GO" id="GO:0004067">
    <property type="term" value="F:asparaginase activity"/>
    <property type="evidence" value="ECO:0007669"/>
    <property type="project" value="UniProtKB-EC"/>
</dbReference>
<dbReference type="SMART" id="SM00870">
    <property type="entry name" value="Asparaginase"/>
    <property type="match status" value="1"/>
</dbReference>
<dbReference type="InterPro" id="IPR004550">
    <property type="entry name" value="AsnASE_II"/>
</dbReference>
<keyword evidence="6" id="KW-0732">Signal</keyword>
<dbReference type="Gene3D" id="2.10.10.20">
    <property type="entry name" value="Carbohydrate-binding module superfamily 5/12"/>
    <property type="match status" value="1"/>
</dbReference>
<dbReference type="Pfam" id="PF00710">
    <property type="entry name" value="Asparaginase"/>
    <property type="match status" value="1"/>
</dbReference>
<dbReference type="InterPro" id="IPR020827">
    <property type="entry name" value="Asparaginase/glutaminase_AS1"/>
</dbReference>
<dbReference type="InterPro" id="IPR027474">
    <property type="entry name" value="L-asparaginase_N"/>
</dbReference>
<evidence type="ECO:0000256" key="3">
    <source>
        <dbReference type="ARBA" id="ARBA00022801"/>
    </source>
</evidence>
<dbReference type="PIRSF" id="PIRSF001220">
    <property type="entry name" value="L-ASNase_gatD"/>
    <property type="match status" value="1"/>
</dbReference>
<dbReference type="RefSeq" id="WP_204696422.1">
    <property type="nucleotide sequence ID" value="NZ_JAFBEC010000003.1"/>
</dbReference>
<proteinExistence type="inferred from homology"/>
<dbReference type="InterPro" id="IPR027473">
    <property type="entry name" value="L-asparaginase_C"/>
</dbReference>
<dbReference type="PIRSF" id="PIRSF500176">
    <property type="entry name" value="L_ASNase"/>
    <property type="match status" value="1"/>
</dbReference>
<keyword evidence="3 8" id="KW-0378">Hydrolase</keyword>